<evidence type="ECO:0000313" key="1">
    <source>
        <dbReference type="EMBL" id="MBW9110343.1"/>
    </source>
</evidence>
<reference evidence="1 2" key="1">
    <citation type="journal article" date="2021" name="MBio">
        <title>Poor Competitiveness of Bradyrhizobium in Pigeon Pea Root Colonization in Indian Soils.</title>
        <authorList>
            <person name="Chalasani D."/>
            <person name="Basu A."/>
            <person name="Pullabhotla S.V.S.R.N."/>
            <person name="Jorrin B."/>
            <person name="Neal A.L."/>
            <person name="Poole P.S."/>
            <person name="Podile A.R."/>
            <person name="Tkacz A."/>
        </authorList>
    </citation>
    <scope>NUCLEOTIDE SEQUENCE [LARGE SCALE GENOMIC DNA]</scope>
    <source>
        <strain evidence="1 2">HU12</strain>
    </source>
</reference>
<dbReference type="RefSeq" id="WP_220339673.1">
    <property type="nucleotide sequence ID" value="NZ_JAEUAX010000005.1"/>
</dbReference>
<dbReference type="Proteomes" id="UP000777440">
    <property type="component" value="Unassembled WGS sequence"/>
</dbReference>
<name>A0ABS7HZ37_9MICO</name>
<evidence type="ECO:0000313" key="2">
    <source>
        <dbReference type="Proteomes" id="UP000777440"/>
    </source>
</evidence>
<keyword evidence="2" id="KW-1185">Reference proteome</keyword>
<comment type="caution">
    <text evidence="1">The sequence shown here is derived from an EMBL/GenBank/DDBJ whole genome shotgun (WGS) entry which is preliminary data.</text>
</comment>
<dbReference type="EMBL" id="JAEUAX010000005">
    <property type="protein sequence ID" value="MBW9110343.1"/>
    <property type="molecule type" value="Genomic_DNA"/>
</dbReference>
<protein>
    <submittedName>
        <fullName evidence="1">Uncharacterized protein</fullName>
    </submittedName>
</protein>
<sequence>MREPAPTSVRTGEFGRIDISDVPVPAHVRTGTATYTPSGRVFLLYRHDDDPHGEDYYRAAVVDDDGDGFREIFAGRIPQSPTANGIRHMPFVDNRRVLLGDHVLEATPDLDSCENADLVGVEYPWGLAADPRVSHHWSEIIVSPDERIAWTTLRKDFTAFAALGRLRRTEKGYVIDGPTVISSAETFVPDPARAGFSRVRPTLGGEVKQFVRGGTAISSVGDGGRVLTDSVIQDLTEELVVPVTRAPGYDETTILSPDEQLGIVMSTRASATTDLAVLGLVPRPYANLIGRELAWAAYIYAVGGVREFRPGNVGPVLVDIERSSTDPSYLGVPLISDDDDWVYCSPMSWHPDGTKVMWMEMVRGSGRGGDPTMRIRVAHLVDRPPSDPVPAAAEVPAVPYGVTGTDAERWLATDSRDVRSARIAGRHSGYVEYEREPAAHPEVASRAELHFVDFSDDGRSVCTGWERVTSSPVDGTVYEADLLVRGDVGGEMKLRLEWSGLADGARIRFEPDESGRPRSSGHARCGDRLIRVEDLTA</sequence>
<organism evidence="1 2">
    <name type="scientific">Microbacterium ureisolvens</name>
    <dbReference type="NCBI Taxonomy" id="2781186"/>
    <lineage>
        <taxon>Bacteria</taxon>
        <taxon>Bacillati</taxon>
        <taxon>Actinomycetota</taxon>
        <taxon>Actinomycetes</taxon>
        <taxon>Micrococcales</taxon>
        <taxon>Microbacteriaceae</taxon>
        <taxon>Microbacterium</taxon>
    </lineage>
</organism>
<gene>
    <name evidence="1" type="ORF">JNB61_11215</name>
</gene>
<proteinExistence type="predicted"/>
<accession>A0ABS7HZ37</accession>